<evidence type="ECO:0000313" key="3">
    <source>
        <dbReference type="Proteomes" id="UP000800041"/>
    </source>
</evidence>
<feature type="compositionally biased region" description="Basic residues" evidence="1">
    <location>
        <begin position="313"/>
        <end position="323"/>
    </location>
</feature>
<evidence type="ECO:0000256" key="1">
    <source>
        <dbReference type="SAM" id="MobiDB-lite"/>
    </source>
</evidence>
<feature type="region of interest" description="Disordered" evidence="1">
    <location>
        <begin position="1"/>
        <end position="20"/>
    </location>
</feature>
<feature type="region of interest" description="Disordered" evidence="1">
    <location>
        <begin position="285"/>
        <end position="361"/>
    </location>
</feature>
<dbReference type="EMBL" id="ML977137">
    <property type="protein sequence ID" value="KAF1992645.1"/>
    <property type="molecule type" value="Genomic_DNA"/>
</dbReference>
<dbReference type="AlphaFoldDB" id="A0A6G1HHK8"/>
<organism evidence="2 3">
    <name type="scientific">Aulographum hederae CBS 113979</name>
    <dbReference type="NCBI Taxonomy" id="1176131"/>
    <lineage>
        <taxon>Eukaryota</taxon>
        <taxon>Fungi</taxon>
        <taxon>Dikarya</taxon>
        <taxon>Ascomycota</taxon>
        <taxon>Pezizomycotina</taxon>
        <taxon>Dothideomycetes</taxon>
        <taxon>Pleosporomycetidae</taxon>
        <taxon>Aulographales</taxon>
        <taxon>Aulographaceae</taxon>
    </lineage>
</organism>
<keyword evidence="3" id="KW-1185">Reference proteome</keyword>
<protein>
    <submittedName>
        <fullName evidence="2">Uncharacterized protein</fullName>
    </submittedName>
</protein>
<feature type="region of interest" description="Disordered" evidence="1">
    <location>
        <begin position="240"/>
        <end position="260"/>
    </location>
</feature>
<proteinExistence type="predicted"/>
<sequence length="676" mass="75805">MADLWSSAPGPIKRNGKKSSAVTIAYGTDDDENGSLETVPKHKRPKIEFCRKEKKKSSKSQLMPAEDDDEEDQEDDDAVQDEAEADEDTDEEEAATLPPLEFQWDPKKFNKFIQVPPPPAGYPDDFRQWVPQARETEARTYAAIQEGIAQVASTQSYALAHIEGMLPRIPVTLRQELYLELQALAASQDHMVTLASGLESSFEAHNHTLDRIYDFKVPLAKSALDAFQIARHGRAVAASSPDIASSAPVAPQDAAAAPKANHAIVSPPVVPQDTADALAQDTVPDNNHAIATPSWTPVNAAPPSSQESPAAIRKLKPIKKHALRSPTSSPAKRTKAAEPRPAIPAVLSEDESLKPIQERRPVGPLPEDFRAACKEIDELAKLWLKHKRNKVQGCENAITMIDFEPVHKEHFGNFQATITDSWSREWVLRIARHGPVTSLLAKYSNRKIVNEDFVIYLWNFPAWLELKGSLDERACTIAFELAYMRWKSSGLEYVSEFKKLFEKSSHRLAPIFANRGYAIIVLRHPEVQYEGFLHQLLSTNKNYSEKEILHQFWDTVHLGFLKSTTVGQRKACHGRILTHKPNDEVQTMAWPFAADSKMFSILKRLLVYFPKTYGYIEKNFRVYATLSHSLWWKNWMATRENPKEGEILIADSPEDAARDFQAAFPATPVTPAAAPE</sequence>
<feature type="compositionally biased region" description="Basic and acidic residues" evidence="1">
    <location>
        <begin position="351"/>
        <end position="361"/>
    </location>
</feature>
<accession>A0A6G1HHK8</accession>
<name>A0A6G1HHK8_9PEZI</name>
<feature type="compositionally biased region" description="Acidic residues" evidence="1">
    <location>
        <begin position="65"/>
        <end position="94"/>
    </location>
</feature>
<feature type="compositionally biased region" description="Low complexity" evidence="1">
    <location>
        <begin position="301"/>
        <end position="311"/>
    </location>
</feature>
<dbReference type="Proteomes" id="UP000800041">
    <property type="component" value="Unassembled WGS sequence"/>
</dbReference>
<reference evidence="2" key="1">
    <citation type="journal article" date="2020" name="Stud. Mycol.">
        <title>101 Dothideomycetes genomes: a test case for predicting lifestyles and emergence of pathogens.</title>
        <authorList>
            <person name="Haridas S."/>
            <person name="Albert R."/>
            <person name="Binder M."/>
            <person name="Bloem J."/>
            <person name="Labutti K."/>
            <person name="Salamov A."/>
            <person name="Andreopoulos B."/>
            <person name="Baker S."/>
            <person name="Barry K."/>
            <person name="Bills G."/>
            <person name="Bluhm B."/>
            <person name="Cannon C."/>
            <person name="Castanera R."/>
            <person name="Culley D."/>
            <person name="Daum C."/>
            <person name="Ezra D."/>
            <person name="Gonzalez J."/>
            <person name="Henrissat B."/>
            <person name="Kuo A."/>
            <person name="Liang C."/>
            <person name="Lipzen A."/>
            <person name="Lutzoni F."/>
            <person name="Magnuson J."/>
            <person name="Mondo S."/>
            <person name="Nolan M."/>
            <person name="Ohm R."/>
            <person name="Pangilinan J."/>
            <person name="Park H.-J."/>
            <person name="Ramirez L."/>
            <person name="Alfaro M."/>
            <person name="Sun H."/>
            <person name="Tritt A."/>
            <person name="Yoshinaga Y."/>
            <person name="Zwiers L.-H."/>
            <person name="Turgeon B."/>
            <person name="Goodwin S."/>
            <person name="Spatafora J."/>
            <person name="Crous P."/>
            <person name="Grigoriev I."/>
        </authorList>
    </citation>
    <scope>NUCLEOTIDE SEQUENCE</scope>
    <source>
        <strain evidence="2">CBS 113979</strain>
    </source>
</reference>
<feature type="region of interest" description="Disordered" evidence="1">
    <location>
        <begin position="26"/>
        <end position="101"/>
    </location>
</feature>
<evidence type="ECO:0000313" key="2">
    <source>
        <dbReference type="EMBL" id="KAF1992645.1"/>
    </source>
</evidence>
<gene>
    <name evidence="2" type="ORF">K402DRAFT_388297</name>
</gene>